<accession>A0A6J4V6K7</accession>
<dbReference type="SUPFAM" id="SSF52833">
    <property type="entry name" value="Thioredoxin-like"/>
    <property type="match status" value="1"/>
</dbReference>
<evidence type="ECO:0000259" key="1">
    <source>
        <dbReference type="Pfam" id="PF13417"/>
    </source>
</evidence>
<dbReference type="InterPro" id="IPR004045">
    <property type="entry name" value="Glutathione_S-Trfase_N"/>
</dbReference>
<proteinExistence type="predicted"/>
<dbReference type="Gene3D" id="3.40.30.10">
    <property type="entry name" value="Glutaredoxin"/>
    <property type="match status" value="1"/>
</dbReference>
<evidence type="ECO:0000313" key="2">
    <source>
        <dbReference type="EMBL" id="CAA9565920.1"/>
    </source>
</evidence>
<name>A0A6J4V6K7_9CYAN</name>
<dbReference type="Pfam" id="PF13417">
    <property type="entry name" value="GST_N_3"/>
    <property type="match status" value="1"/>
</dbReference>
<reference evidence="2" key="1">
    <citation type="submission" date="2020-02" db="EMBL/GenBank/DDBJ databases">
        <authorList>
            <person name="Meier V. D."/>
        </authorList>
    </citation>
    <scope>NUCLEOTIDE SEQUENCE</scope>
    <source>
        <strain evidence="2">AVDCRST_MAG81</strain>
    </source>
</reference>
<feature type="domain" description="GST N-terminal" evidence="1">
    <location>
        <begin position="1"/>
        <end position="52"/>
    </location>
</feature>
<dbReference type="EMBL" id="CADCWO010000064">
    <property type="protein sequence ID" value="CAA9565920.1"/>
    <property type="molecule type" value="Genomic_DNA"/>
</dbReference>
<dbReference type="AlphaFoldDB" id="A0A6J4V6K7"/>
<protein>
    <submittedName>
        <fullName evidence="2">Peroxiredoxin family protein/glutaredoxin</fullName>
    </submittedName>
</protein>
<organism evidence="2">
    <name type="scientific">uncultured Synechococcales cyanobacterium</name>
    <dbReference type="NCBI Taxonomy" id="1936017"/>
    <lineage>
        <taxon>Bacteria</taxon>
        <taxon>Bacillati</taxon>
        <taxon>Cyanobacteriota</taxon>
        <taxon>Cyanophyceae</taxon>
        <taxon>Synechococcales</taxon>
        <taxon>environmental samples</taxon>
    </lineage>
</organism>
<dbReference type="PROSITE" id="PS51354">
    <property type="entry name" value="GLUTAREDOXIN_2"/>
    <property type="match status" value="1"/>
</dbReference>
<gene>
    <name evidence="2" type="ORF">AVDCRST_MAG81-1209</name>
</gene>
<dbReference type="InterPro" id="IPR036249">
    <property type="entry name" value="Thioredoxin-like_sf"/>
</dbReference>
<sequence length="54" mass="5739">MLQEHGLDYEEIVLNQKISSRASRAVTGATTVPQVFIDGESIGDSEALSAYLGA</sequence>